<reference evidence="2" key="1">
    <citation type="submission" date="2022-12" db="EMBL/GenBank/DDBJ databases">
        <title>Draft genome assemblies for two species of Escallonia (Escalloniales).</title>
        <authorList>
            <person name="Chanderbali A."/>
            <person name="Dervinis C."/>
            <person name="Anghel I."/>
            <person name="Soltis D."/>
            <person name="Soltis P."/>
            <person name="Zapata F."/>
        </authorList>
    </citation>
    <scope>NUCLEOTIDE SEQUENCE</scope>
    <source>
        <strain evidence="2">UCBG92.1500</strain>
        <tissue evidence="2">Leaf</tissue>
    </source>
</reference>
<keyword evidence="1" id="KW-0472">Membrane</keyword>
<dbReference type="Pfam" id="PF03140">
    <property type="entry name" value="DUF247"/>
    <property type="match status" value="1"/>
</dbReference>
<protein>
    <submittedName>
        <fullName evidence="2">Uncharacterized protein</fullName>
    </submittedName>
</protein>
<evidence type="ECO:0000256" key="1">
    <source>
        <dbReference type="SAM" id="Phobius"/>
    </source>
</evidence>
<dbReference type="InterPro" id="IPR004158">
    <property type="entry name" value="DUF247_pln"/>
</dbReference>
<dbReference type="PANTHER" id="PTHR31549:SF149">
    <property type="entry name" value="ISOPRENOID SYNTHASE DOMAIN-CONTAINING PROTEIN"/>
    <property type="match status" value="1"/>
</dbReference>
<dbReference type="PANTHER" id="PTHR31549">
    <property type="entry name" value="PROTEIN, PUTATIVE (DUF247)-RELATED-RELATED"/>
    <property type="match status" value="1"/>
</dbReference>
<keyword evidence="1" id="KW-1133">Transmembrane helix</keyword>
<evidence type="ECO:0000313" key="2">
    <source>
        <dbReference type="EMBL" id="KAK2976414.1"/>
    </source>
</evidence>
<accession>A0AA88QSK1</accession>
<dbReference type="EMBL" id="JAVXUO010002079">
    <property type="protein sequence ID" value="KAK2976414.1"/>
    <property type="molecule type" value="Genomic_DNA"/>
</dbReference>
<sequence length="475" mass="54244">MAAEEVSIVIQTDPCSRSYSSSHDEWIKSLRSESTLGITTPAVPKIRRVPRILGNIESNKKCYEPFVVSIGPFHHGKPELEPMEKFKIPLAKQYARECNASVIELYNKVEEVAGKAKKCYNMEGEDNVDEKEFAHMMFLDGCFILQFICCIVREKHGELKMKSHDIAFVRRDIFLLENQLPFQVLQVLMSLMFKELDQGLEMIDKFIMRSRPQRPKKMKYFFQKYFCAKRGPAEAEDKRLNLPIHLLELVRTNLSDASAFDPKRQTSNARDLHEKGCYLTGEWCSYRSAMELKTVGIHFRPSKSHRFSDITFKSTGFSSQLSLPPIHIDDSTKSMLLNLVAYEACPDTADDFGVTTYVCFMDSLIDNPEDVKELRSKGILLNFLGSDQHVADLFNEIAKDLVPNPYGFVGVKLSIEDHYKSKIKVWIAEWKHTHFSTPWTMLAFGAAIFVISLSVMQTILAAIQTYLTAHPPPGK</sequence>
<dbReference type="Proteomes" id="UP001187471">
    <property type="component" value="Unassembled WGS sequence"/>
</dbReference>
<keyword evidence="3" id="KW-1185">Reference proteome</keyword>
<comment type="caution">
    <text evidence="2">The sequence shown here is derived from an EMBL/GenBank/DDBJ whole genome shotgun (WGS) entry which is preliminary data.</text>
</comment>
<organism evidence="2 3">
    <name type="scientific">Escallonia rubra</name>
    <dbReference type="NCBI Taxonomy" id="112253"/>
    <lineage>
        <taxon>Eukaryota</taxon>
        <taxon>Viridiplantae</taxon>
        <taxon>Streptophyta</taxon>
        <taxon>Embryophyta</taxon>
        <taxon>Tracheophyta</taxon>
        <taxon>Spermatophyta</taxon>
        <taxon>Magnoliopsida</taxon>
        <taxon>eudicotyledons</taxon>
        <taxon>Gunneridae</taxon>
        <taxon>Pentapetalae</taxon>
        <taxon>asterids</taxon>
        <taxon>campanulids</taxon>
        <taxon>Escalloniales</taxon>
        <taxon>Escalloniaceae</taxon>
        <taxon>Escallonia</taxon>
    </lineage>
</organism>
<evidence type="ECO:0000313" key="3">
    <source>
        <dbReference type="Proteomes" id="UP001187471"/>
    </source>
</evidence>
<dbReference type="AlphaFoldDB" id="A0AA88QSK1"/>
<name>A0AA88QSK1_9ASTE</name>
<gene>
    <name evidence="2" type="ORF">RJ640_007452</name>
</gene>
<proteinExistence type="predicted"/>
<keyword evidence="1" id="KW-0812">Transmembrane</keyword>
<feature type="transmembrane region" description="Helical" evidence="1">
    <location>
        <begin position="441"/>
        <end position="467"/>
    </location>
</feature>